<name>A0A251RZA6_HELAN</name>
<dbReference type="AlphaFoldDB" id="A0A251RZA6"/>
<reference evidence="1" key="3">
    <citation type="submission" date="2020-06" db="EMBL/GenBank/DDBJ databases">
        <title>Helianthus annuus Genome sequencing and assembly Release 2.</title>
        <authorList>
            <person name="Gouzy J."/>
            <person name="Langlade N."/>
            <person name="Munos S."/>
        </authorList>
    </citation>
    <scope>NUCLEOTIDE SEQUENCE</scope>
    <source>
        <tissue evidence="1">Leaves</tissue>
    </source>
</reference>
<proteinExistence type="predicted"/>
<dbReference type="EMBL" id="CM007905">
    <property type="protein sequence ID" value="OTF91543.1"/>
    <property type="molecule type" value="Genomic_DNA"/>
</dbReference>
<evidence type="ECO:0000313" key="1">
    <source>
        <dbReference type="EMBL" id="KAF5759823.1"/>
    </source>
</evidence>
<organism evidence="2 3">
    <name type="scientific">Helianthus annuus</name>
    <name type="common">Common sunflower</name>
    <dbReference type="NCBI Taxonomy" id="4232"/>
    <lineage>
        <taxon>Eukaryota</taxon>
        <taxon>Viridiplantae</taxon>
        <taxon>Streptophyta</taxon>
        <taxon>Embryophyta</taxon>
        <taxon>Tracheophyta</taxon>
        <taxon>Spermatophyta</taxon>
        <taxon>Magnoliopsida</taxon>
        <taxon>eudicotyledons</taxon>
        <taxon>Gunneridae</taxon>
        <taxon>Pentapetalae</taxon>
        <taxon>asterids</taxon>
        <taxon>campanulids</taxon>
        <taxon>Asterales</taxon>
        <taxon>Asteraceae</taxon>
        <taxon>Asteroideae</taxon>
        <taxon>Heliantheae alliance</taxon>
        <taxon>Heliantheae</taxon>
        <taxon>Helianthus</taxon>
    </lineage>
</organism>
<reference evidence="2" key="2">
    <citation type="submission" date="2017-02" db="EMBL/GenBank/DDBJ databases">
        <title>Sunflower complete genome.</title>
        <authorList>
            <person name="Langlade N."/>
            <person name="Munos S."/>
        </authorList>
    </citation>
    <scope>NUCLEOTIDE SEQUENCE [LARGE SCALE GENOMIC DNA]</scope>
    <source>
        <tissue evidence="2">Leaves</tissue>
    </source>
</reference>
<evidence type="ECO:0000313" key="3">
    <source>
        <dbReference type="Proteomes" id="UP000215914"/>
    </source>
</evidence>
<dbReference type="Proteomes" id="UP000215914">
    <property type="component" value="Chromosome 16"/>
</dbReference>
<dbReference type="InParanoid" id="A0A251RZA6"/>
<accession>A0A251RZA6</accession>
<sequence length="70" mass="8607">MYKELLLIWRSRERNYLQVDSRITKSTRKRTYKWYQSRRSIARIQEISSESGLNLIKIVTFLLLLTFFTF</sequence>
<dbReference type="Gramene" id="mRNA:HanXRQr2_Chr16g0746021">
    <property type="protein sequence ID" value="mRNA:HanXRQr2_Chr16g0746021"/>
    <property type="gene ID" value="HanXRQr2_Chr16g0746021"/>
</dbReference>
<dbReference type="EMBL" id="MNCJ02000331">
    <property type="protein sequence ID" value="KAF5759823.1"/>
    <property type="molecule type" value="Genomic_DNA"/>
</dbReference>
<protein>
    <submittedName>
        <fullName evidence="2">Uncharacterized protein</fullName>
    </submittedName>
</protein>
<keyword evidence="3" id="KW-1185">Reference proteome</keyword>
<evidence type="ECO:0000313" key="2">
    <source>
        <dbReference type="EMBL" id="OTF91543.1"/>
    </source>
</evidence>
<gene>
    <name evidence="2" type="ORF">HannXRQ_Chr16g0511891</name>
    <name evidence="1" type="ORF">HanXRQr2_Chr16g0746021</name>
</gene>
<reference evidence="1 3" key="1">
    <citation type="journal article" date="2017" name="Nature">
        <title>The sunflower genome provides insights into oil metabolism, flowering and Asterid evolution.</title>
        <authorList>
            <person name="Badouin H."/>
            <person name="Gouzy J."/>
            <person name="Grassa C.J."/>
            <person name="Murat F."/>
            <person name="Staton S.E."/>
            <person name="Cottret L."/>
            <person name="Lelandais-Briere C."/>
            <person name="Owens G.L."/>
            <person name="Carrere S."/>
            <person name="Mayjonade B."/>
            <person name="Legrand L."/>
            <person name="Gill N."/>
            <person name="Kane N.C."/>
            <person name="Bowers J.E."/>
            <person name="Hubner S."/>
            <person name="Bellec A."/>
            <person name="Berard A."/>
            <person name="Berges H."/>
            <person name="Blanchet N."/>
            <person name="Boniface M.C."/>
            <person name="Brunel D."/>
            <person name="Catrice O."/>
            <person name="Chaidir N."/>
            <person name="Claudel C."/>
            <person name="Donnadieu C."/>
            <person name="Faraut T."/>
            <person name="Fievet G."/>
            <person name="Helmstetter N."/>
            <person name="King M."/>
            <person name="Knapp S.J."/>
            <person name="Lai Z."/>
            <person name="Le Paslier M.C."/>
            <person name="Lippi Y."/>
            <person name="Lorenzon L."/>
            <person name="Mandel J.R."/>
            <person name="Marage G."/>
            <person name="Marchand G."/>
            <person name="Marquand E."/>
            <person name="Bret-Mestries E."/>
            <person name="Morien E."/>
            <person name="Nambeesan S."/>
            <person name="Nguyen T."/>
            <person name="Pegot-Espagnet P."/>
            <person name="Pouilly N."/>
            <person name="Raftis F."/>
            <person name="Sallet E."/>
            <person name="Schiex T."/>
            <person name="Thomas J."/>
            <person name="Vandecasteele C."/>
            <person name="Vares D."/>
            <person name="Vear F."/>
            <person name="Vautrin S."/>
            <person name="Crespi M."/>
            <person name="Mangin B."/>
            <person name="Burke J.M."/>
            <person name="Salse J."/>
            <person name="Munos S."/>
            <person name="Vincourt P."/>
            <person name="Rieseberg L.H."/>
            <person name="Langlade N.B."/>
        </authorList>
    </citation>
    <scope>NUCLEOTIDE SEQUENCE [LARGE SCALE GENOMIC DNA]</scope>
    <source>
        <strain evidence="3">cv. SF193</strain>
        <tissue evidence="1">Leaves</tissue>
    </source>
</reference>